<dbReference type="EMBL" id="PQSP01000001">
    <property type="protein sequence ID" value="RUS67937.1"/>
    <property type="molecule type" value="Genomic_DNA"/>
</dbReference>
<keyword evidence="1 8" id="KW-0028">Amino-acid biosynthesis</keyword>
<evidence type="ECO:0000313" key="12">
    <source>
        <dbReference type="Proteomes" id="UP000286947"/>
    </source>
</evidence>
<evidence type="ECO:0000256" key="7">
    <source>
        <dbReference type="ARBA" id="ARBA00038240"/>
    </source>
</evidence>
<keyword evidence="6 8" id="KW-0067">ATP-binding</keyword>
<sequence length="344" mass="39278">MAVFTEVSFDEVQAFLVPFDSGKLIALKGISSGIENTNYFVTTDQAEYVLTIFERLDFEQLPFYLGLMQHLAGKGIPVPAPQPHRQGAHQGEILHSLKNKPCALVERLYGHNQLAPQIHHCAQLGHYLALMHTAGLDFQLQQPNLRGLSWWEETIPLVLPFLSSEQSQLIQNELAFQQKTAASAQYQQLPRGPVHADLFRDNAMFDGQTPETERLSGFFDFYFAGIDTFMFDIAVCLNDWCVNLQTGELDVPRAQALMQSYHQQRPLSDAELAMLPAMLRAGALRFWTSRLWDFYLPRTAQMLTPHDPSHFERILRHRVNHPWNWLPEKHLSSSEHPIPSADTF</sequence>
<evidence type="ECO:0000256" key="8">
    <source>
        <dbReference type="HAMAP-Rule" id="MF_00301"/>
    </source>
</evidence>
<evidence type="ECO:0000256" key="6">
    <source>
        <dbReference type="ARBA" id="ARBA00022840"/>
    </source>
</evidence>
<gene>
    <name evidence="8 11" type="primary">thrB</name>
    <name evidence="11" type="ORF">CUZ56_00419</name>
</gene>
<keyword evidence="12" id="KW-1185">Reference proteome</keyword>
<evidence type="ECO:0000313" key="11">
    <source>
        <dbReference type="EMBL" id="RUS67937.1"/>
    </source>
</evidence>
<dbReference type="InterPro" id="IPR011009">
    <property type="entry name" value="Kinase-like_dom_sf"/>
</dbReference>
<comment type="caution">
    <text evidence="11">The sequence shown here is derived from an EMBL/GenBank/DDBJ whole genome shotgun (WGS) entry which is preliminary data.</text>
</comment>
<dbReference type="InterPro" id="IPR005280">
    <property type="entry name" value="Homoserine_kinase_II"/>
</dbReference>
<evidence type="ECO:0000256" key="3">
    <source>
        <dbReference type="ARBA" id="ARBA00022697"/>
    </source>
</evidence>
<keyword evidence="4 8" id="KW-0547">Nucleotide-binding</keyword>
<keyword evidence="5 8" id="KW-0418">Kinase</keyword>
<keyword evidence="2 8" id="KW-0808">Transferase</keyword>
<dbReference type="OrthoDB" id="9777460at2"/>
<dbReference type="SUPFAM" id="SSF56112">
    <property type="entry name" value="Protein kinase-like (PK-like)"/>
    <property type="match status" value="1"/>
</dbReference>
<dbReference type="UniPathway" id="UPA00050">
    <property type="reaction ID" value="UER00064"/>
</dbReference>
<proteinExistence type="inferred from homology"/>
<dbReference type="NCBIfam" id="NF003558">
    <property type="entry name" value="PRK05231.1"/>
    <property type="match status" value="1"/>
</dbReference>
<evidence type="ECO:0000256" key="1">
    <source>
        <dbReference type="ARBA" id="ARBA00022605"/>
    </source>
</evidence>
<comment type="pathway">
    <text evidence="8">Amino-acid biosynthesis; L-threonine biosynthesis; L-threonine from L-aspartate: step 4/5.</text>
</comment>
<dbReference type="Gene3D" id="3.90.1200.10">
    <property type="match status" value="1"/>
</dbReference>
<dbReference type="Gene3D" id="3.30.200.20">
    <property type="entry name" value="Phosphorylase Kinase, domain 1"/>
    <property type="match status" value="1"/>
</dbReference>
<dbReference type="PANTHER" id="PTHR21064:SF6">
    <property type="entry name" value="AMINOGLYCOSIDE PHOSPHOTRANSFERASE DOMAIN-CONTAINING PROTEIN"/>
    <property type="match status" value="1"/>
</dbReference>
<evidence type="ECO:0000256" key="9">
    <source>
        <dbReference type="NCBIfam" id="TIGR00938"/>
    </source>
</evidence>
<evidence type="ECO:0000256" key="4">
    <source>
        <dbReference type="ARBA" id="ARBA00022741"/>
    </source>
</evidence>
<dbReference type="NCBIfam" id="TIGR00938">
    <property type="entry name" value="thrB_alt"/>
    <property type="match status" value="1"/>
</dbReference>
<keyword evidence="3 8" id="KW-0791">Threonine biosynthesis</keyword>
<evidence type="ECO:0000256" key="5">
    <source>
        <dbReference type="ARBA" id="ARBA00022777"/>
    </source>
</evidence>
<dbReference type="InterPro" id="IPR002575">
    <property type="entry name" value="Aminoglycoside_PTrfase"/>
</dbReference>
<name>A0A433SGQ5_9BURK</name>
<dbReference type="HAMAP" id="MF_00301">
    <property type="entry name" value="Homoser_kinase_2"/>
    <property type="match status" value="1"/>
</dbReference>
<accession>A0A433SGQ5</accession>
<evidence type="ECO:0000259" key="10">
    <source>
        <dbReference type="Pfam" id="PF01636"/>
    </source>
</evidence>
<organism evidence="11 12">
    <name type="scientific">Saezia sanguinis</name>
    <dbReference type="NCBI Taxonomy" id="1965230"/>
    <lineage>
        <taxon>Bacteria</taxon>
        <taxon>Pseudomonadati</taxon>
        <taxon>Pseudomonadota</taxon>
        <taxon>Betaproteobacteria</taxon>
        <taxon>Burkholderiales</taxon>
        <taxon>Saeziaceae</taxon>
        <taxon>Saezia</taxon>
    </lineage>
</organism>
<dbReference type="PANTHER" id="PTHR21064">
    <property type="entry name" value="AMINOGLYCOSIDE PHOSPHOTRANSFERASE DOMAIN-CONTAINING PROTEIN-RELATED"/>
    <property type="match status" value="1"/>
</dbReference>
<feature type="domain" description="Aminoglycoside phosphotransferase" evidence="10">
    <location>
        <begin position="27"/>
        <end position="250"/>
    </location>
</feature>
<dbReference type="GO" id="GO:0004413">
    <property type="term" value="F:homoserine kinase activity"/>
    <property type="evidence" value="ECO:0007669"/>
    <property type="project" value="UniProtKB-UniRule"/>
</dbReference>
<dbReference type="RefSeq" id="WP_126977728.1">
    <property type="nucleotide sequence ID" value="NZ_PQSP01000001.1"/>
</dbReference>
<comment type="catalytic activity">
    <reaction evidence="8">
        <text>L-homoserine + ATP = O-phospho-L-homoserine + ADP + H(+)</text>
        <dbReference type="Rhea" id="RHEA:13985"/>
        <dbReference type="ChEBI" id="CHEBI:15378"/>
        <dbReference type="ChEBI" id="CHEBI:30616"/>
        <dbReference type="ChEBI" id="CHEBI:57476"/>
        <dbReference type="ChEBI" id="CHEBI:57590"/>
        <dbReference type="ChEBI" id="CHEBI:456216"/>
        <dbReference type="EC" id="2.7.1.39"/>
    </reaction>
</comment>
<comment type="similarity">
    <text evidence="7 8">Belongs to the pseudomonas-type ThrB family.</text>
</comment>
<dbReference type="CDD" id="cd05153">
    <property type="entry name" value="HomoserineK_II"/>
    <property type="match status" value="1"/>
</dbReference>
<dbReference type="GO" id="GO:0009088">
    <property type="term" value="P:threonine biosynthetic process"/>
    <property type="evidence" value="ECO:0007669"/>
    <property type="project" value="UniProtKB-UniRule"/>
</dbReference>
<dbReference type="Proteomes" id="UP000286947">
    <property type="component" value="Unassembled WGS sequence"/>
</dbReference>
<dbReference type="GO" id="GO:0005524">
    <property type="term" value="F:ATP binding"/>
    <property type="evidence" value="ECO:0007669"/>
    <property type="project" value="UniProtKB-KW"/>
</dbReference>
<dbReference type="EC" id="2.7.1.39" evidence="8 9"/>
<protein>
    <recommendedName>
        <fullName evidence="8 9">Homoserine kinase</fullName>
        <shortName evidence="8">HK</shortName>
        <shortName evidence="8">HSK</shortName>
        <ecNumber evidence="8 9">2.7.1.39</ecNumber>
    </recommendedName>
</protein>
<reference evidence="11 12" key="1">
    <citation type="submission" date="2018-01" db="EMBL/GenBank/DDBJ databases">
        <title>Saezia sanguinis gen. nov., sp. nov., in the order Burkholderiales isolated from human blood.</title>
        <authorList>
            <person name="Medina-Pascual M.J."/>
            <person name="Valdezate S."/>
            <person name="Monzon S."/>
            <person name="Cuesta I."/>
            <person name="Carrasco G."/>
            <person name="Villalon P."/>
            <person name="Saez-Nieto J.A."/>
        </authorList>
    </citation>
    <scope>NUCLEOTIDE SEQUENCE [LARGE SCALE GENOMIC DNA]</scope>
    <source>
        <strain evidence="11 12">CNM695-12</strain>
    </source>
</reference>
<dbReference type="InterPro" id="IPR050249">
    <property type="entry name" value="Pseudomonas-type_ThrB"/>
</dbReference>
<dbReference type="Pfam" id="PF01636">
    <property type="entry name" value="APH"/>
    <property type="match status" value="1"/>
</dbReference>
<evidence type="ECO:0000256" key="2">
    <source>
        <dbReference type="ARBA" id="ARBA00022679"/>
    </source>
</evidence>
<dbReference type="AlphaFoldDB" id="A0A433SGQ5"/>